<dbReference type="InterPro" id="IPR011324">
    <property type="entry name" value="Cytotoxic_necrot_fac-like_cat"/>
</dbReference>
<dbReference type="GO" id="GO:0006935">
    <property type="term" value="P:chemotaxis"/>
    <property type="evidence" value="ECO:0007669"/>
    <property type="project" value="UniProtKB-UniRule"/>
</dbReference>
<dbReference type="CDD" id="cd16352">
    <property type="entry name" value="CheD"/>
    <property type="match status" value="1"/>
</dbReference>
<gene>
    <name evidence="3" type="primary">cheD</name>
    <name evidence="4" type="ordered locus">Galf_1025</name>
</gene>
<dbReference type="AlphaFoldDB" id="D9SEV8"/>
<dbReference type="STRING" id="395494.Galf_1025"/>
<dbReference type="EC" id="3.5.1.44" evidence="3"/>
<organism evidence="4 5">
    <name type="scientific">Gallionella capsiferriformans (strain ES-2)</name>
    <name type="common">Gallionella ferruginea capsiferriformans (strain ES-2)</name>
    <dbReference type="NCBI Taxonomy" id="395494"/>
    <lineage>
        <taxon>Bacteria</taxon>
        <taxon>Pseudomonadati</taxon>
        <taxon>Pseudomonadota</taxon>
        <taxon>Betaproteobacteria</taxon>
        <taxon>Nitrosomonadales</taxon>
        <taxon>Gallionellaceae</taxon>
        <taxon>Gallionella</taxon>
    </lineage>
</organism>
<evidence type="ECO:0000256" key="3">
    <source>
        <dbReference type="HAMAP-Rule" id="MF_01440"/>
    </source>
</evidence>
<reference evidence="4 5" key="1">
    <citation type="submission" date="2010-08" db="EMBL/GenBank/DDBJ databases">
        <title>Complete sequence of Gallionella capsiferriformans ES-2.</title>
        <authorList>
            <consortium name="US DOE Joint Genome Institute"/>
            <person name="Lucas S."/>
            <person name="Copeland A."/>
            <person name="Lapidus A."/>
            <person name="Cheng J.-F."/>
            <person name="Bruce D."/>
            <person name="Goodwin L."/>
            <person name="Pitluck S."/>
            <person name="Chertkov O."/>
            <person name="Davenport K.W."/>
            <person name="Detter J.C."/>
            <person name="Han C."/>
            <person name="Tapia R."/>
            <person name="Land M."/>
            <person name="Hauser L."/>
            <person name="Chang Y.-J."/>
            <person name="Jeffries C."/>
            <person name="Kyrpides N."/>
            <person name="Ivanova N."/>
            <person name="Mikhailova N."/>
            <person name="Shelobolina E.S."/>
            <person name="Picardal F."/>
            <person name="Roden E."/>
            <person name="Emerson D."/>
            <person name="Woyke T."/>
        </authorList>
    </citation>
    <scope>NUCLEOTIDE SEQUENCE [LARGE SCALE GENOMIC DNA]</scope>
    <source>
        <strain evidence="4 5">ES-2</strain>
    </source>
</reference>
<dbReference type="HOGENOM" id="CLU_087854_0_0_4"/>
<dbReference type="InterPro" id="IPR038592">
    <property type="entry name" value="CheD-like_sf"/>
</dbReference>
<protein>
    <recommendedName>
        <fullName evidence="3">Probable chemoreceptor glutamine deamidase CheD</fullName>
        <ecNumber evidence="3">3.5.1.44</ecNumber>
    </recommendedName>
</protein>
<keyword evidence="5" id="KW-1185">Reference proteome</keyword>
<comment type="function">
    <text evidence="3">Probably deamidates glutamine residues to glutamate on methyl-accepting chemotaxis receptors (MCPs), playing an important role in chemotaxis.</text>
</comment>
<dbReference type="EMBL" id="CP002159">
    <property type="protein sequence ID" value="ADL55055.1"/>
    <property type="molecule type" value="Genomic_DNA"/>
</dbReference>
<proteinExistence type="inferred from homology"/>
<sequence length="203" mass="22757">MSDHDYEEVVSPNIYYDRNFDVEAVKILPGEYFVTGRDMVLVTVLGSCVAACIRDKVTGIGGMNHFMLPDNKNDGGSPVGLAGRYGTYAMELMINQMLKSGARRSNLEAKVFGGGNVLRGFTVANVGQRNSEFVVDYLLAEKIELKAQDLLDIYPRKVYYFPATGRTLVKKLRSVHNDTIVQREQQYISRIRSSEIQGDVELF</sequence>
<dbReference type="HAMAP" id="MF_01440">
    <property type="entry name" value="CheD"/>
    <property type="match status" value="1"/>
</dbReference>
<dbReference type="NCBIfam" id="NF010013">
    <property type="entry name" value="PRK13487.1"/>
    <property type="match status" value="1"/>
</dbReference>
<dbReference type="Proteomes" id="UP000001235">
    <property type="component" value="Chromosome"/>
</dbReference>
<dbReference type="OrthoDB" id="9807202at2"/>
<keyword evidence="2 3" id="KW-0378">Hydrolase</keyword>
<keyword evidence="1 3" id="KW-0145">Chemotaxis</keyword>
<dbReference type="InterPro" id="IPR005659">
    <property type="entry name" value="Chemorcpt_Glu_NH3ase_CheD"/>
</dbReference>
<dbReference type="Gene3D" id="3.30.1330.200">
    <property type="match status" value="1"/>
</dbReference>
<dbReference type="RefSeq" id="WP_013292995.1">
    <property type="nucleotide sequence ID" value="NC_014394.1"/>
</dbReference>
<dbReference type="Pfam" id="PF03975">
    <property type="entry name" value="CheD"/>
    <property type="match status" value="1"/>
</dbReference>
<dbReference type="GO" id="GO:0050568">
    <property type="term" value="F:protein-glutamine glutaminase activity"/>
    <property type="evidence" value="ECO:0007669"/>
    <property type="project" value="UniProtKB-UniRule"/>
</dbReference>
<comment type="similarity">
    <text evidence="3">Belongs to the CheD family.</text>
</comment>
<evidence type="ECO:0000256" key="2">
    <source>
        <dbReference type="ARBA" id="ARBA00022801"/>
    </source>
</evidence>
<dbReference type="SUPFAM" id="SSF64438">
    <property type="entry name" value="CNF1/YfiH-like putative cysteine hydrolases"/>
    <property type="match status" value="1"/>
</dbReference>
<evidence type="ECO:0000256" key="1">
    <source>
        <dbReference type="ARBA" id="ARBA00022500"/>
    </source>
</evidence>
<evidence type="ECO:0000313" key="4">
    <source>
        <dbReference type="EMBL" id="ADL55055.1"/>
    </source>
</evidence>
<name>D9SEV8_GALCS</name>
<dbReference type="KEGG" id="gca:Galf_1025"/>
<dbReference type="PANTHER" id="PTHR35147">
    <property type="entry name" value="CHEMORECEPTOR GLUTAMINE DEAMIDASE CHED-RELATED"/>
    <property type="match status" value="1"/>
</dbReference>
<accession>D9SEV8</accession>
<evidence type="ECO:0000313" key="5">
    <source>
        <dbReference type="Proteomes" id="UP000001235"/>
    </source>
</evidence>
<dbReference type="eggNOG" id="COG1871">
    <property type="taxonomic scope" value="Bacteria"/>
</dbReference>
<comment type="catalytic activity">
    <reaction evidence="3">
        <text>L-glutaminyl-[protein] + H2O = L-glutamyl-[protein] + NH4(+)</text>
        <dbReference type="Rhea" id="RHEA:16441"/>
        <dbReference type="Rhea" id="RHEA-COMP:10207"/>
        <dbReference type="Rhea" id="RHEA-COMP:10208"/>
        <dbReference type="ChEBI" id="CHEBI:15377"/>
        <dbReference type="ChEBI" id="CHEBI:28938"/>
        <dbReference type="ChEBI" id="CHEBI:29973"/>
        <dbReference type="ChEBI" id="CHEBI:30011"/>
        <dbReference type="EC" id="3.5.1.44"/>
    </reaction>
</comment>
<dbReference type="PANTHER" id="PTHR35147:SF2">
    <property type="entry name" value="CHEMORECEPTOR GLUTAMINE DEAMIDASE CHED-RELATED"/>
    <property type="match status" value="1"/>
</dbReference>